<organism evidence="1 2">
    <name type="scientific">Trema orientale</name>
    <name type="common">Charcoal tree</name>
    <name type="synonym">Celtis orientalis</name>
    <dbReference type="NCBI Taxonomy" id="63057"/>
    <lineage>
        <taxon>Eukaryota</taxon>
        <taxon>Viridiplantae</taxon>
        <taxon>Streptophyta</taxon>
        <taxon>Embryophyta</taxon>
        <taxon>Tracheophyta</taxon>
        <taxon>Spermatophyta</taxon>
        <taxon>Magnoliopsida</taxon>
        <taxon>eudicotyledons</taxon>
        <taxon>Gunneridae</taxon>
        <taxon>Pentapetalae</taxon>
        <taxon>rosids</taxon>
        <taxon>fabids</taxon>
        <taxon>Rosales</taxon>
        <taxon>Cannabaceae</taxon>
        <taxon>Trema</taxon>
    </lineage>
</organism>
<protein>
    <submittedName>
        <fullName evidence="1">Uncharacterized protein</fullName>
    </submittedName>
</protein>
<evidence type="ECO:0000313" key="2">
    <source>
        <dbReference type="Proteomes" id="UP000237000"/>
    </source>
</evidence>
<reference evidence="2" key="1">
    <citation type="submission" date="2016-06" db="EMBL/GenBank/DDBJ databases">
        <title>Parallel loss of symbiosis genes in relatives of nitrogen-fixing non-legume Parasponia.</title>
        <authorList>
            <person name="Van Velzen R."/>
            <person name="Holmer R."/>
            <person name="Bu F."/>
            <person name="Rutten L."/>
            <person name="Van Zeijl A."/>
            <person name="Liu W."/>
            <person name="Santuari L."/>
            <person name="Cao Q."/>
            <person name="Sharma T."/>
            <person name="Shen D."/>
            <person name="Roswanjaya Y."/>
            <person name="Wardhani T."/>
            <person name="Kalhor M.S."/>
            <person name="Jansen J."/>
            <person name="Van den Hoogen J."/>
            <person name="Gungor B."/>
            <person name="Hartog M."/>
            <person name="Hontelez J."/>
            <person name="Verver J."/>
            <person name="Yang W.-C."/>
            <person name="Schijlen E."/>
            <person name="Repin R."/>
            <person name="Schilthuizen M."/>
            <person name="Schranz E."/>
            <person name="Heidstra R."/>
            <person name="Miyata K."/>
            <person name="Fedorova E."/>
            <person name="Kohlen W."/>
            <person name="Bisseling T."/>
            <person name="Smit S."/>
            <person name="Geurts R."/>
        </authorList>
    </citation>
    <scope>NUCLEOTIDE SEQUENCE [LARGE SCALE GENOMIC DNA]</scope>
    <source>
        <strain evidence="2">cv. RG33-2</strain>
    </source>
</reference>
<proteinExistence type="predicted"/>
<dbReference type="InParanoid" id="A0A2P5DXP1"/>
<dbReference type="AlphaFoldDB" id="A0A2P5DXP1"/>
<gene>
    <name evidence="1" type="ORF">TorRG33x02_239020</name>
</gene>
<dbReference type="OrthoDB" id="10276372at2759"/>
<evidence type="ECO:0000313" key="1">
    <source>
        <dbReference type="EMBL" id="PON78065.1"/>
    </source>
</evidence>
<name>A0A2P5DXP1_TREOI</name>
<sequence length="104" mass="11550">MRFMTKSTPPASAMSFLFARQPDNFTNADKESSFDSILPADAISIKGGITPSSPRSFKFESTNSMLATALTIDILEDSGPDRNQTFIFHKSITRNHHCSIFFVL</sequence>
<accession>A0A2P5DXP1</accession>
<dbReference type="EMBL" id="JXTC01000243">
    <property type="protein sequence ID" value="PON78065.1"/>
    <property type="molecule type" value="Genomic_DNA"/>
</dbReference>
<keyword evidence="2" id="KW-1185">Reference proteome</keyword>
<comment type="caution">
    <text evidence="1">The sequence shown here is derived from an EMBL/GenBank/DDBJ whole genome shotgun (WGS) entry which is preliminary data.</text>
</comment>
<dbReference type="Proteomes" id="UP000237000">
    <property type="component" value="Unassembled WGS sequence"/>
</dbReference>